<comment type="caution">
    <text evidence="2">The sequence shown here is derived from an EMBL/GenBank/DDBJ whole genome shotgun (WGS) entry which is preliminary data.</text>
</comment>
<protein>
    <submittedName>
        <fullName evidence="2">Uncharacterized protein</fullName>
    </submittedName>
</protein>
<feature type="region of interest" description="Disordered" evidence="1">
    <location>
        <begin position="42"/>
        <end position="70"/>
    </location>
</feature>
<accession>A0A427AUZ7</accession>
<evidence type="ECO:0000313" key="2">
    <source>
        <dbReference type="EMBL" id="RRT80063.1"/>
    </source>
</evidence>
<dbReference type="Proteomes" id="UP000287651">
    <property type="component" value="Unassembled WGS sequence"/>
</dbReference>
<organism evidence="2 3">
    <name type="scientific">Ensete ventricosum</name>
    <name type="common">Abyssinian banana</name>
    <name type="synonym">Musa ensete</name>
    <dbReference type="NCBI Taxonomy" id="4639"/>
    <lineage>
        <taxon>Eukaryota</taxon>
        <taxon>Viridiplantae</taxon>
        <taxon>Streptophyta</taxon>
        <taxon>Embryophyta</taxon>
        <taxon>Tracheophyta</taxon>
        <taxon>Spermatophyta</taxon>
        <taxon>Magnoliopsida</taxon>
        <taxon>Liliopsida</taxon>
        <taxon>Zingiberales</taxon>
        <taxon>Musaceae</taxon>
        <taxon>Ensete</taxon>
    </lineage>
</organism>
<dbReference type="AlphaFoldDB" id="A0A427AUZ7"/>
<dbReference type="EMBL" id="AMZH03001242">
    <property type="protein sequence ID" value="RRT80063.1"/>
    <property type="molecule type" value="Genomic_DNA"/>
</dbReference>
<evidence type="ECO:0000256" key="1">
    <source>
        <dbReference type="SAM" id="MobiDB-lite"/>
    </source>
</evidence>
<name>A0A427AUZ7_ENSVE</name>
<reference evidence="2 3" key="1">
    <citation type="journal article" date="2014" name="Agronomy (Basel)">
        <title>A Draft Genome Sequence for Ensete ventricosum, the Drought-Tolerant Tree Against Hunger.</title>
        <authorList>
            <person name="Harrison J."/>
            <person name="Moore K.A."/>
            <person name="Paszkiewicz K."/>
            <person name="Jones T."/>
            <person name="Grant M."/>
            <person name="Ambacheew D."/>
            <person name="Muzemil S."/>
            <person name="Studholme D.J."/>
        </authorList>
    </citation>
    <scope>NUCLEOTIDE SEQUENCE [LARGE SCALE GENOMIC DNA]</scope>
</reference>
<gene>
    <name evidence="2" type="ORF">B296_00024395</name>
</gene>
<proteinExistence type="predicted"/>
<sequence>MAMGSAAPWYHKGGTSMESLISCSHGGSALVVKGVEEMKNAKTNSKYQDSAKGQRPKNFIRPMSTGFSLR</sequence>
<evidence type="ECO:0000313" key="3">
    <source>
        <dbReference type="Proteomes" id="UP000287651"/>
    </source>
</evidence>